<feature type="region of interest" description="Disordered" evidence="1">
    <location>
        <begin position="21"/>
        <end position="44"/>
    </location>
</feature>
<protein>
    <submittedName>
        <fullName evidence="2">DUF4920 domain-containing protein</fullName>
    </submittedName>
</protein>
<name>A0AA51RCE5_9BACT</name>
<dbReference type="EMBL" id="CP129971">
    <property type="protein sequence ID" value="WMN11598.1"/>
    <property type="molecule type" value="Genomic_DNA"/>
</dbReference>
<gene>
    <name evidence="2" type="ORF">QYS49_38955</name>
</gene>
<dbReference type="Pfam" id="PF16267">
    <property type="entry name" value="DUF4920"/>
    <property type="match status" value="1"/>
</dbReference>
<sequence>MKKILLSFVVLAVVVAACNQKESSEKNDEVKKTEVDEEEKEDEFLGESFDVEEEIKLINLVSEMENSDSLIAVVEVKVTEVCQAKGCWMKVDLPNGESMRVTFKDYGFFMPKDLAGKSVRMSGVAKKEETDVETLKHFAEDGGKSDEEIAQIKEPKMDYKFIASGVKLMD</sequence>
<organism evidence="2 3">
    <name type="scientific">Marivirga salinarum</name>
    <dbReference type="NCBI Taxonomy" id="3059078"/>
    <lineage>
        <taxon>Bacteria</taxon>
        <taxon>Pseudomonadati</taxon>
        <taxon>Bacteroidota</taxon>
        <taxon>Cytophagia</taxon>
        <taxon>Cytophagales</taxon>
        <taxon>Marivirgaceae</taxon>
        <taxon>Marivirga</taxon>
    </lineage>
</organism>
<evidence type="ECO:0000256" key="1">
    <source>
        <dbReference type="SAM" id="MobiDB-lite"/>
    </source>
</evidence>
<reference evidence="2 3" key="1">
    <citation type="submission" date="2023-08" db="EMBL/GenBank/DDBJ databases">
        <title>Comparative genomics and taxonomic characterization of three novel marine species of genus Marivirga.</title>
        <authorList>
            <person name="Muhammad N."/>
            <person name="Kim S.-G."/>
        </authorList>
    </citation>
    <scope>NUCLEOTIDE SEQUENCE [LARGE SCALE GENOMIC DNA]</scope>
    <source>
        <strain evidence="2 3">BDSF4-3</strain>
    </source>
</reference>
<dbReference type="AlphaFoldDB" id="A0AA51RCE5"/>
<accession>A0AA51RCE5</accession>
<keyword evidence="3" id="KW-1185">Reference proteome</keyword>
<proteinExistence type="predicted"/>
<dbReference type="RefSeq" id="WP_308349036.1">
    <property type="nucleotide sequence ID" value="NZ_CP129971.1"/>
</dbReference>
<dbReference type="Proteomes" id="UP001230496">
    <property type="component" value="Chromosome"/>
</dbReference>
<dbReference type="PROSITE" id="PS51257">
    <property type="entry name" value="PROKAR_LIPOPROTEIN"/>
    <property type="match status" value="1"/>
</dbReference>
<evidence type="ECO:0000313" key="3">
    <source>
        <dbReference type="Proteomes" id="UP001230496"/>
    </source>
</evidence>
<feature type="compositionally biased region" description="Basic and acidic residues" evidence="1">
    <location>
        <begin position="22"/>
        <end position="34"/>
    </location>
</feature>
<dbReference type="InterPro" id="IPR032577">
    <property type="entry name" value="DUF4920"/>
</dbReference>
<evidence type="ECO:0000313" key="2">
    <source>
        <dbReference type="EMBL" id="WMN11598.1"/>
    </source>
</evidence>
<feature type="compositionally biased region" description="Acidic residues" evidence="1">
    <location>
        <begin position="35"/>
        <end position="44"/>
    </location>
</feature>
<dbReference type="KEGG" id="msaa:QYS49_38955"/>